<keyword evidence="2" id="KW-1185">Reference proteome</keyword>
<evidence type="ECO:0000313" key="2">
    <source>
        <dbReference type="Proteomes" id="UP001432322"/>
    </source>
</evidence>
<name>A0AAV5VFF6_9BILA</name>
<dbReference type="Proteomes" id="UP001432322">
    <property type="component" value="Unassembled WGS sequence"/>
</dbReference>
<sequence>INVGLGRSGLAGEMSPYLNVFERQGEAYSMNDYDGNKRNIVPCRWAKYQQAIQEGRITPPPIYRPGAGIANINSGIGIGR</sequence>
<reference evidence="1" key="1">
    <citation type="submission" date="2023-10" db="EMBL/GenBank/DDBJ databases">
        <title>Genome assembly of Pristionchus species.</title>
        <authorList>
            <person name="Yoshida K."/>
            <person name="Sommer R.J."/>
        </authorList>
    </citation>
    <scope>NUCLEOTIDE SEQUENCE</scope>
    <source>
        <strain evidence="1">RS5133</strain>
    </source>
</reference>
<accession>A0AAV5VFF6</accession>
<dbReference type="AlphaFoldDB" id="A0AAV5VFF6"/>
<comment type="caution">
    <text evidence="1">The sequence shown here is derived from an EMBL/GenBank/DDBJ whole genome shotgun (WGS) entry which is preliminary data.</text>
</comment>
<gene>
    <name evidence="1" type="ORF">PFISCL1PPCAC_7911</name>
</gene>
<evidence type="ECO:0000313" key="1">
    <source>
        <dbReference type="EMBL" id="GMT16614.1"/>
    </source>
</evidence>
<organism evidence="1 2">
    <name type="scientific">Pristionchus fissidentatus</name>
    <dbReference type="NCBI Taxonomy" id="1538716"/>
    <lineage>
        <taxon>Eukaryota</taxon>
        <taxon>Metazoa</taxon>
        <taxon>Ecdysozoa</taxon>
        <taxon>Nematoda</taxon>
        <taxon>Chromadorea</taxon>
        <taxon>Rhabditida</taxon>
        <taxon>Rhabditina</taxon>
        <taxon>Diplogasteromorpha</taxon>
        <taxon>Diplogasteroidea</taxon>
        <taxon>Neodiplogasteridae</taxon>
        <taxon>Pristionchus</taxon>
    </lineage>
</organism>
<protein>
    <submittedName>
        <fullName evidence="1">Uncharacterized protein</fullName>
    </submittedName>
</protein>
<dbReference type="EMBL" id="BTSY01000002">
    <property type="protein sequence ID" value="GMT16614.1"/>
    <property type="molecule type" value="Genomic_DNA"/>
</dbReference>
<feature type="non-terminal residue" evidence="1">
    <location>
        <position position="1"/>
    </location>
</feature>
<proteinExistence type="predicted"/>